<name>A0A8J2V964_9FLAO</name>
<dbReference type="RefSeq" id="WP_188439747.1">
    <property type="nucleotide sequence ID" value="NZ_BMGK01000003.1"/>
</dbReference>
<protein>
    <submittedName>
        <fullName evidence="1">Uncharacterized protein</fullName>
    </submittedName>
</protein>
<reference evidence="1" key="1">
    <citation type="journal article" date="2014" name="Int. J. Syst. Evol. Microbiol.">
        <title>Complete genome sequence of Corynebacterium casei LMG S-19264T (=DSM 44701T), isolated from a smear-ripened cheese.</title>
        <authorList>
            <consortium name="US DOE Joint Genome Institute (JGI-PGF)"/>
            <person name="Walter F."/>
            <person name="Albersmeier A."/>
            <person name="Kalinowski J."/>
            <person name="Ruckert C."/>
        </authorList>
    </citation>
    <scope>NUCLEOTIDE SEQUENCE</scope>
    <source>
        <strain evidence="1">CGMCC 1.12924</strain>
    </source>
</reference>
<organism evidence="1 2">
    <name type="scientific">Planktosalinus lacus</name>
    <dbReference type="NCBI Taxonomy" id="1526573"/>
    <lineage>
        <taxon>Bacteria</taxon>
        <taxon>Pseudomonadati</taxon>
        <taxon>Bacteroidota</taxon>
        <taxon>Flavobacteriia</taxon>
        <taxon>Flavobacteriales</taxon>
        <taxon>Flavobacteriaceae</taxon>
        <taxon>Planktosalinus</taxon>
    </lineage>
</organism>
<accession>A0A8J2V964</accession>
<dbReference type="Proteomes" id="UP000652231">
    <property type="component" value="Unassembled WGS sequence"/>
</dbReference>
<evidence type="ECO:0000313" key="2">
    <source>
        <dbReference type="Proteomes" id="UP000652231"/>
    </source>
</evidence>
<dbReference type="EMBL" id="BMGK01000003">
    <property type="protein sequence ID" value="GGD86390.1"/>
    <property type="molecule type" value="Genomic_DNA"/>
</dbReference>
<reference evidence="1" key="2">
    <citation type="submission" date="2020-09" db="EMBL/GenBank/DDBJ databases">
        <authorList>
            <person name="Sun Q."/>
            <person name="Zhou Y."/>
        </authorList>
    </citation>
    <scope>NUCLEOTIDE SEQUENCE</scope>
    <source>
        <strain evidence="1">CGMCC 1.12924</strain>
    </source>
</reference>
<sequence>MEKIVNTLEQPQKKSYELLESLFFENRGNEQHLENLHEIFMCFVRADDDHRPDRDSIISTYESLRDLLIESNKLFSLE</sequence>
<dbReference type="AlphaFoldDB" id="A0A8J2V964"/>
<proteinExistence type="predicted"/>
<comment type="caution">
    <text evidence="1">The sequence shown here is derived from an EMBL/GenBank/DDBJ whole genome shotgun (WGS) entry which is preliminary data.</text>
</comment>
<keyword evidence="2" id="KW-1185">Reference proteome</keyword>
<gene>
    <name evidence="1" type="ORF">GCM10011312_08030</name>
</gene>
<evidence type="ECO:0000313" key="1">
    <source>
        <dbReference type="EMBL" id="GGD86390.1"/>
    </source>
</evidence>